<reference evidence="1 2" key="1">
    <citation type="submission" date="2015-09" db="EMBL/GenBank/DDBJ databases">
        <title>Aphanizomenon flos-aquae WA102.</title>
        <authorList>
            <person name="Driscoll C."/>
        </authorList>
    </citation>
    <scope>NUCLEOTIDE SEQUENCE [LARGE SCALE GENOMIC DNA]</scope>
    <source>
        <strain evidence="1">WA102</strain>
    </source>
</reference>
<dbReference type="Proteomes" id="UP000092093">
    <property type="component" value="Unassembled WGS sequence"/>
</dbReference>
<dbReference type="EMBL" id="LJOW01000269">
    <property type="protein sequence ID" value="OBQ37269.1"/>
    <property type="molecule type" value="Genomic_DNA"/>
</dbReference>
<name>A0A1B7WJD2_APHFL</name>
<sequence>MIESVLFKGFSDVEKNHRHYANETQKDSDQQKWYKQEVGNDFVNCHTIKEPVFIFSIKIDHGLMGYVAKPYSSLV</sequence>
<accession>A0A1B7WJD2</accession>
<evidence type="ECO:0000313" key="2">
    <source>
        <dbReference type="Proteomes" id="UP000092093"/>
    </source>
</evidence>
<dbReference type="AlphaFoldDB" id="A0A1B7WJD2"/>
<organism evidence="1 2">
    <name type="scientific">Aphanizomenon flos-aquae WA102</name>
    <dbReference type="NCBI Taxonomy" id="1710896"/>
    <lineage>
        <taxon>Bacteria</taxon>
        <taxon>Bacillati</taxon>
        <taxon>Cyanobacteriota</taxon>
        <taxon>Cyanophyceae</taxon>
        <taxon>Nostocales</taxon>
        <taxon>Aphanizomenonaceae</taxon>
        <taxon>Aphanizomenon</taxon>
    </lineage>
</organism>
<protein>
    <submittedName>
        <fullName evidence="1">Uncharacterized protein</fullName>
    </submittedName>
</protein>
<gene>
    <name evidence="1" type="ORF">AN484_25120</name>
</gene>
<comment type="caution">
    <text evidence="1">The sequence shown here is derived from an EMBL/GenBank/DDBJ whole genome shotgun (WGS) entry which is preliminary data.</text>
</comment>
<evidence type="ECO:0000313" key="1">
    <source>
        <dbReference type="EMBL" id="OBQ37269.1"/>
    </source>
</evidence>
<proteinExistence type="predicted"/>